<evidence type="ECO:0000259" key="1">
    <source>
        <dbReference type="Pfam" id="PF24839"/>
    </source>
</evidence>
<reference evidence="2" key="1">
    <citation type="submission" date="2013-08" db="EMBL/GenBank/DDBJ databases">
        <authorList>
            <person name="Mendez C."/>
            <person name="Richter M."/>
            <person name="Ferrer M."/>
            <person name="Sanchez J."/>
        </authorList>
    </citation>
    <scope>NUCLEOTIDE SEQUENCE</scope>
</reference>
<sequence>KGRAHSVVRYDTRHGFPHKDMVRSDGSVAHKERMPDLDGHALVDLAIDDLKANWQSYRRRFER</sequence>
<dbReference type="AlphaFoldDB" id="T1C0Y7"/>
<dbReference type="Pfam" id="PF24839">
    <property type="entry name" value="DUF7718"/>
    <property type="match status" value="1"/>
</dbReference>
<evidence type="ECO:0000313" key="2">
    <source>
        <dbReference type="EMBL" id="EQD74518.1"/>
    </source>
</evidence>
<name>T1C0Y7_9ZZZZ</name>
<gene>
    <name evidence="2" type="ORF">B1A_04428</name>
</gene>
<feature type="domain" description="DUF7718" evidence="1">
    <location>
        <begin position="2"/>
        <end position="63"/>
    </location>
</feature>
<reference evidence="2" key="2">
    <citation type="journal article" date="2014" name="ISME J.">
        <title>Microbial stratification in low pH oxic and suboxic macroscopic growths along an acid mine drainage.</title>
        <authorList>
            <person name="Mendez-Garcia C."/>
            <person name="Mesa V."/>
            <person name="Sprenger R.R."/>
            <person name="Richter M."/>
            <person name="Diez M.S."/>
            <person name="Solano J."/>
            <person name="Bargiela R."/>
            <person name="Golyshina O.V."/>
            <person name="Manteca A."/>
            <person name="Ramos J.L."/>
            <person name="Gallego J.R."/>
            <person name="Llorente I."/>
            <person name="Martins Dos Santos V.A."/>
            <person name="Jensen O.N."/>
            <person name="Pelaez A.I."/>
            <person name="Sanchez J."/>
            <person name="Ferrer M."/>
        </authorList>
    </citation>
    <scope>NUCLEOTIDE SEQUENCE</scope>
</reference>
<organism evidence="2">
    <name type="scientific">mine drainage metagenome</name>
    <dbReference type="NCBI Taxonomy" id="410659"/>
    <lineage>
        <taxon>unclassified sequences</taxon>
        <taxon>metagenomes</taxon>
        <taxon>ecological metagenomes</taxon>
    </lineage>
</organism>
<dbReference type="InterPro" id="IPR056135">
    <property type="entry name" value="DUF7718"/>
</dbReference>
<protein>
    <recommendedName>
        <fullName evidence="1">DUF7718 domain-containing protein</fullName>
    </recommendedName>
</protein>
<feature type="non-terminal residue" evidence="2">
    <location>
        <position position="1"/>
    </location>
</feature>
<proteinExistence type="predicted"/>
<accession>T1C0Y7</accession>
<comment type="caution">
    <text evidence="2">The sequence shown here is derived from an EMBL/GenBank/DDBJ whole genome shotgun (WGS) entry which is preliminary data.</text>
</comment>
<dbReference type="EMBL" id="AUZX01003215">
    <property type="protein sequence ID" value="EQD74518.1"/>
    <property type="molecule type" value="Genomic_DNA"/>
</dbReference>